<dbReference type="PANTHER" id="PTHR11010:SF107">
    <property type="entry name" value="DIPEPTIDYL PEPTIDASE 2"/>
    <property type="match status" value="1"/>
</dbReference>
<dbReference type="GO" id="GO:0008239">
    <property type="term" value="F:dipeptidyl-peptidase activity"/>
    <property type="evidence" value="ECO:0007669"/>
    <property type="project" value="TreeGrafter"/>
</dbReference>
<dbReference type="FunFam" id="3.40.50.1820:FF:000484">
    <property type="entry name" value="Dipeptidyl peptidase 2"/>
    <property type="match status" value="1"/>
</dbReference>
<evidence type="ECO:0000256" key="1">
    <source>
        <dbReference type="ARBA" id="ARBA00011079"/>
    </source>
</evidence>
<feature type="compositionally biased region" description="Low complexity" evidence="6">
    <location>
        <begin position="223"/>
        <end position="253"/>
    </location>
</feature>
<evidence type="ECO:0000313" key="7">
    <source>
        <dbReference type="Proteomes" id="UP000504640"/>
    </source>
</evidence>
<accession>A0A6J3GI68</accession>
<dbReference type="InterPro" id="IPR008758">
    <property type="entry name" value="Peptidase_S28"/>
</dbReference>
<organism evidence="7 8">
    <name type="scientific">Sapajus apella</name>
    <name type="common">Brown-capped capuchin</name>
    <name type="synonym">Cebus apella</name>
    <dbReference type="NCBI Taxonomy" id="9515"/>
    <lineage>
        <taxon>Eukaryota</taxon>
        <taxon>Metazoa</taxon>
        <taxon>Chordata</taxon>
        <taxon>Craniata</taxon>
        <taxon>Vertebrata</taxon>
        <taxon>Euteleostomi</taxon>
        <taxon>Mammalia</taxon>
        <taxon>Eutheria</taxon>
        <taxon>Euarchontoglires</taxon>
        <taxon>Primates</taxon>
        <taxon>Haplorrhini</taxon>
        <taxon>Platyrrhini</taxon>
        <taxon>Cebidae</taxon>
        <taxon>Cebinae</taxon>
        <taxon>Sapajus</taxon>
    </lineage>
</organism>
<keyword evidence="4" id="KW-0378">Hydrolase</keyword>
<keyword evidence="7" id="KW-1185">Reference proteome</keyword>
<evidence type="ECO:0000256" key="5">
    <source>
        <dbReference type="ARBA" id="ARBA00023180"/>
    </source>
</evidence>
<sequence length="659" mass="70113">MATFWPCPDPLGAPHAPAQSQAPPPTPAQPLLSLGQTLGPFLQAPSLFGTPRNPISPRPSGAAERSPLSWPCLRVGHRPGARAGEAWRGSTGTRPDAAPGGAAVGGRASEVAQGPRPPGAPGFLAQCPGGTSARRPSPWGPRAPGARGAWREERGPVTPPRDGRPRKATWAPLPGPRSCCWRSGCAASGRGVSAAAPPAPSQAPAPAPAPPRRPAWPQPAGPRTPASRSATSSSVWTTSTSSASATRPSPSASWCRVLDPGRGAHLLLHRERGRRVGLRQQLGVHRGAGGRAGGSTGLRGAPLLREVAAVRRAVHAARTHGAADGGAGPGRLRRVAPRATARPRGPGRPRHRLRWELWGDAECLPEDEVPPPGGWGAGSQCAPPSRGRARRLHPVLPGRHGAYDKVSWEFGTCQPLLDEKDLTQLFVFARNAFTVLAMMDYPYPTDFLGPLPANPVKVGCDRLLSEAQRIAGLRALAGLVYNASGSEHCYDIYRLYHSCADPTGCGTGPDARAWDYQACTEINLTFASNNVTDMFPDLPFTEELRQQYCLDTWGVWPRPDWLQTSFWGGDLRAASNIIFSNGNLDPWAGGGIRRNLSTSVIAVTIQGGAHHLDLRASHPEDPASVVEARKLEATVIGEWVKAARRERQPALRGRPRLRL</sequence>
<feature type="compositionally biased region" description="Basic and acidic residues" evidence="6">
    <location>
        <begin position="149"/>
        <end position="165"/>
    </location>
</feature>
<gene>
    <name evidence="8" type="primary">DPP7</name>
</gene>
<keyword evidence="2" id="KW-0645">Protease</keyword>
<keyword evidence="5" id="KW-0325">Glycoprotein</keyword>
<name>A0A6J3GI68_SAPAP</name>
<feature type="region of interest" description="Disordered" evidence="6">
    <location>
        <begin position="1"/>
        <end position="257"/>
    </location>
</feature>
<evidence type="ECO:0000256" key="3">
    <source>
        <dbReference type="ARBA" id="ARBA00022729"/>
    </source>
</evidence>
<feature type="compositionally biased region" description="Pro residues" evidence="6">
    <location>
        <begin position="197"/>
        <end position="222"/>
    </location>
</feature>
<keyword evidence="3" id="KW-0732">Signal</keyword>
<feature type="compositionally biased region" description="Low complexity" evidence="6">
    <location>
        <begin position="183"/>
        <end position="196"/>
    </location>
</feature>
<proteinExistence type="inferred from homology"/>
<dbReference type="CTD" id="29952"/>
<evidence type="ECO:0000313" key="8">
    <source>
        <dbReference type="RefSeq" id="XP_032117686.1"/>
    </source>
</evidence>
<dbReference type="RefSeq" id="XP_032117686.1">
    <property type="nucleotide sequence ID" value="XM_032261795.1"/>
</dbReference>
<dbReference type="PANTHER" id="PTHR11010">
    <property type="entry name" value="PROTEASE S28 PRO-X CARBOXYPEPTIDASE-RELATED"/>
    <property type="match status" value="1"/>
</dbReference>
<dbReference type="Proteomes" id="UP000504640">
    <property type="component" value="Unplaced"/>
</dbReference>
<dbReference type="GO" id="GO:0031982">
    <property type="term" value="C:vesicle"/>
    <property type="evidence" value="ECO:0007669"/>
    <property type="project" value="TreeGrafter"/>
</dbReference>
<dbReference type="InterPro" id="IPR029058">
    <property type="entry name" value="AB_hydrolase_fold"/>
</dbReference>
<feature type="compositionally biased region" description="Low complexity" evidence="6">
    <location>
        <begin position="97"/>
        <end position="108"/>
    </location>
</feature>
<reference evidence="8" key="1">
    <citation type="submission" date="2025-08" db="UniProtKB">
        <authorList>
            <consortium name="RefSeq"/>
        </authorList>
    </citation>
    <scope>IDENTIFICATION</scope>
    <source>
        <tissue evidence="8">Blood</tissue>
    </source>
</reference>
<dbReference type="Gene3D" id="3.40.50.1820">
    <property type="entry name" value="alpha/beta hydrolase"/>
    <property type="match status" value="1"/>
</dbReference>
<evidence type="ECO:0000256" key="4">
    <source>
        <dbReference type="ARBA" id="ARBA00022801"/>
    </source>
</evidence>
<dbReference type="Pfam" id="PF05577">
    <property type="entry name" value="Peptidase_S28"/>
    <property type="match status" value="1"/>
</dbReference>
<comment type="similarity">
    <text evidence="1">Belongs to the peptidase S28 family.</text>
</comment>
<dbReference type="GO" id="GO:0070008">
    <property type="term" value="F:serine-type exopeptidase activity"/>
    <property type="evidence" value="ECO:0007669"/>
    <property type="project" value="InterPro"/>
</dbReference>
<dbReference type="GeneID" id="116539120"/>
<protein>
    <submittedName>
        <fullName evidence="8">Dipeptidyl peptidase 2 isoform X1</fullName>
    </submittedName>
</protein>
<evidence type="ECO:0000256" key="6">
    <source>
        <dbReference type="SAM" id="MobiDB-lite"/>
    </source>
</evidence>
<dbReference type="AlphaFoldDB" id="A0A6J3GI68"/>
<evidence type="ECO:0000256" key="2">
    <source>
        <dbReference type="ARBA" id="ARBA00022670"/>
    </source>
</evidence>
<dbReference type="GO" id="GO:0006508">
    <property type="term" value="P:proteolysis"/>
    <property type="evidence" value="ECO:0007669"/>
    <property type="project" value="UniProtKB-KW"/>
</dbReference>